<keyword evidence="4" id="KW-1003">Cell membrane</keyword>
<dbReference type="GO" id="GO:0005524">
    <property type="term" value="F:ATP binding"/>
    <property type="evidence" value="ECO:0007669"/>
    <property type="project" value="UniProtKB-KW"/>
</dbReference>
<evidence type="ECO:0000256" key="6">
    <source>
        <dbReference type="ARBA" id="ARBA00022840"/>
    </source>
</evidence>
<dbReference type="Pfam" id="PF00005">
    <property type="entry name" value="ABC_tran"/>
    <property type="match status" value="1"/>
</dbReference>
<keyword evidence="3" id="KW-0813">Transport</keyword>
<dbReference type="Proteomes" id="UP000472755">
    <property type="component" value="Unassembled WGS sequence"/>
</dbReference>
<dbReference type="SMART" id="SM00382">
    <property type="entry name" value="AAA"/>
    <property type="match status" value="1"/>
</dbReference>
<dbReference type="EMBL" id="WMZU01000038">
    <property type="protein sequence ID" value="MTS28831.1"/>
    <property type="molecule type" value="Genomic_DNA"/>
</dbReference>
<reference evidence="16 17" key="2">
    <citation type="journal article" date="2019" name="Nat. Med.">
        <title>A library of human gut bacterial isolates paired with longitudinal multiomics data enables mechanistic microbiome research.</title>
        <authorList>
            <person name="Poyet M."/>
            <person name="Groussin M."/>
            <person name="Gibbons S.M."/>
            <person name="Avila-Pacheco J."/>
            <person name="Jiang X."/>
            <person name="Kearney S.M."/>
            <person name="Perrotta A.R."/>
            <person name="Berdy B."/>
            <person name="Zhao S."/>
            <person name="Lieberman T.D."/>
            <person name="Swanson P.K."/>
            <person name="Smith M."/>
            <person name="Roesemann S."/>
            <person name="Alexander J.E."/>
            <person name="Rich S.A."/>
            <person name="Livny J."/>
            <person name="Vlamakis H."/>
            <person name="Clish C."/>
            <person name="Bullock K."/>
            <person name="Deik A."/>
            <person name="Scott J."/>
            <person name="Pierce K.A."/>
            <person name="Xavier R.J."/>
            <person name="Alm E.J."/>
        </authorList>
    </citation>
    <scope>NUCLEOTIDE SEQUENCE [LARGE SCALE GENOMIC DNA]</scope>
    <source>
        <strain evidence="12 17">BIOML-A4</strain>
        <strain evidence="13 16">BIOML-A7</strain>
    </source>
</reference>
<dbReference type="InterPro" id="IPR003593">
    <property type="entry name" value="AAA+_ATPase"/>
</dbReference>
<dbReference type="EMBL" id="LMUA01000001">
    <property type="protein sequence ID" value="KUE78000.1"/>
    <property type="molecule type" value="Genomic_DNA"/>
</dbReference>
<keyword evidence="8" id="KW-0472">Membrane</keyword>
<dbReference type="InterPro" id="IPR030947">
    <property type="entry name" value="EcfA_1"/>
</dbReference>
<comment type="similarity">
    <text evidence="2">Belongs to the ABC transporter superfamily.</text>
</comment>
<dbReference type="Proteomes" id="UP000431913">
    <property type="component" value="Unassembled WGS sequence"/>
</dbReference>
<dbReference type="InterPro" id="IPR050095">
    <property type="entry name" value="ECF_ABC_transporter_ATP-bd"/>
</dbReference>
<protein>
    <submittedName>
        <fullName evidence="10">Energy-coupling factor transporter ATPase</fullName>
    </submittedName>
</protein>
<feature type="domain" description="ABC transporter" evidence="9">
    <location>
        <begin position="5"/>
        <end position="240"/>
    </location>
</feature>
<dbReference type="InterPro" id="IPR015856">
    <property type="entry name" value="ABC_transpr_CbiO/EcfA_su"/>
</dbReference>
<dbReference type="GO" id="GO:0043190">
    <property type="term" value="C:ATP-binding cassette (ABC) transporter complex"/>
    <property type="evidence" value="ECO:0007669"/>
    <property type="project" value="TreeGrafter"/>
</dbReference>
<evidence type="ECO:0000313" key="11">
    <source>
        <dbReference type="EMBL" id="MST90709.1"/>
    </source>
</evidence>
<dbReference type="GO" id="GO:0042626">
    <property type="term" value="F:ATPase-coupled transmembrane transporter activity"/>
    <property type="evidence" value="ECO:0007669"/>
    <property type="project" value="TreeGrafter"/>
</dbReference>
<dbReference type="InterPro" id="IPR003439">
    <property type="entry name" value="ABC_transporter-like_ATP-bd"/>
</dbReference>
<comment type="subcellular location">
    <subcellularLocation>
        <location evidence="1">Cell membrane</location>
        <topology evidence="1">Peripheral membrane protein</topology>
    </subcellularLocation>
</comment>
<reference evidence="10 14" key="1">
    <citation type="submission" date="2015-10" db="EMBL/GenBank/DDBJ databases">
        <title>A novel member of the family Ruminococcaceae isolated from human faeces.</title>
        <authorList>
            <person name="Shkoporov A.N."/>
            <person name="Chaplin A.V."/>
            <person name="Motuzova O.V."/>
            <person name="Kafarskaia L.I."/>
            <person name="Efimov B.A."/>
        </authorList>
    </citation>
    <scope>NUCLEOTIDE SEQUENCE [LARGE SCALE GENOMIC DNA]</scope>
    <source>
        <strain evidence="10 14">668</strain>
    </source>
</reference>
<dbReference type="GeneID" id="42857579"/>
<evidence type="ECO:0000313" key="13">
    <source>
        <dbReference type="EMBL" id="MTS52896.1"/>
    </source>
</evidence>
<evidence type="ECO:0000256" key="4">
    <source>
        <dbReference type="ARBA" id="ARBA00022475"/>
    </source>
</evidence>
<dbReference type="EMBL" id="WMZR01000026">
    <property type="protein sequence ID" value="MTS52896.1"/>
    <property type="molecule type" value="Genomic_DNA"/>
</dbReference>
<dbReference type="NCBIfam" id="TIGR04520">
    <property type="entry name" value="ECF_ATPase_1"/>
    <property type="match status" value="1"/>
</dbReference>
<evidence type="ECO:0000256" key="7">
    <source>
        <dbReference type="ARBA" id="ARBA00022967"/>
    </source>
</evidence>
<keyword evidence="7" id="KW-1278">Translocase</keyword>
<evidence type="ECO:0000313" key="15">
    <source>
        <dbReference type="Proteomes" id="UP000431913"/>
    </source>
</evidence>
<dbReference type="EMBL" id="VUNJ01000002">
    <property type="protein sequence ID" value="MST90709.1"/>
    <property type="molecule type" value="Genomic_DNA"/>
</dbReference>
<keyword evidence="6" id="KW-0067">ATP-binding</keyword>
<accession>A0A0W7TVZ8</accession>
<dbReference type="Proteomes" id="UP000053433">
    <property type="component" value="Unassembled WGS sequence"/>
</dbReference>
<dbReference type="RefSeq" id="WP_009325555.1">
    <property type="nucleotide sequence ID" value="NZ_CAOJUJ010000011.1"/>
</dbReference>
<evidence type="ECO:0000256" key="1">
    <source>
        <dbReference type="ARBA" id="ARBA00004202"/>
    </source>
</evidence>
<evidence type="ECO:0000313" key="14">
    <source>
        <dbReference type="Proteomes" id="UP000053433"/>
    </source>
</evidence>
<dbReference type="PANTHER" id="PTHR43553">
    <property type="entry name" value="HEAVY METAL TRANSPORTER"/>
    <property type="match status" value="1"/>
</dbReference>
<evidence type="ECO:0000256" key="8">
    <source>
        <dbReference type="ARBA" id="ARBA00023136"/>
    </source>
</evidence>
<name>A0A0W7TVZ8_9FIRM</name>
<evidence type="ECO:0000256" key="5">
    <source>
        <dbReference type="ARBA" id="ARBA00022741"/>
    </source>
</evidence>
<proteinExistence type="inferred from homology"/>
<evidence type="ECO:0000313" key="17">
    <source>
        <dbReference type="Proteomes" id="UP000472755"/>
    </source>
</evidence>
<comment type="caution">
    <text evidence="10">The sequence shown here is derived from an EMBL/GenBank/DDBJ whole genome shotgun (WGS) entry which is preliminary data.</text>
</comment>
<dbReference type="NCBIfam" id="NF010167">
    <property type="entry name" value="PRK13648.1"/>
    <property type="match status" value="1"/>
</dbReference>
<dbReference type="Proteomes" id="UP000449193">
    <property type="component" value="Unassembled WGS sequence"/>
</dbReference>
<dbReference type="GO" id="GO:0016887">
    <property type="term" value="F:ATP hydrolysis activity"/>
    <property type="evidence" value="ECO:0007669"/>
    <property type="project" value="InterPro"/>
</dbReference>
<evidence type="ECO:0000313" key="10">
    <source>
        <dbReference type="EMBL" id="KUE78000.1"/>
    </source>
</evidence>
<dbReference type="InterPro" id="IPR017871">
    <property type="entry name" value="ABC_transporter-like_CS"/>
</dbReference>
<gene>
    <name evidence="10" type="ORF">ASJ35_01655</name>
    <name evidence="11" type="ORF">FYJ76_01940</name>
    <name evidence="13" type="ORF">GMD52_15330</name>
    <name evidence="12" type="ORF">GMD59_16300</name>
</gene>
<dbReference type="FunFam" id="3.40.50.300:FF:000224">
    <property type="entry name" value="Energy-coupling factor transporter ATP-binding protein EcfA"/>
    <property type="match status" value="1"/>
</dbReference>
<evidence type="ECO:0000313" key="12">
    <source>
        <dbReference type="EMBL" id="MTS28831.1"/>
    </source>
</evidence>
<dbReference type="PROSITE" id="PS50893">
    <property type="entry name" value="ABC_TRANSPORTER_2"/>
    <property type="match status" value="1"/>
</dbReference>
<dbReference type="PROSITE" id="PS00211">
    <property type="entry name" value="ABC_TRANSPORTER_1"/>
    <property type="match status" value="1"/>
</dbReference>
<dbReference type="PANTHER" id="PTHR43553:SF24">
    <property type="entry name" value="ENERGY-COUPLING FACTOR TRANSPORTER ATP-BINDING PROTEIN ECFA1"/>
    <property type="match status" value="1"/>
</dbReference>
<evidence type="ECO:0000313" key="16">
    <source>
        <dbReference type="Proteomes" id="UP000449193"/>
    </source>
</evidence>
<evidence type="ECO:0000259" key="9">
    <source>
        <dbReference type="PROSITE" id="PS50893"/>
    </source>
</evidence>
<dbReference type="CDD" id="cd03225">
    <property type="entry name" value="ABC_cobalt_CbiO_domain1"/>
    <property type="match status" value="1"/>
</dbReference>
<sequence length="298" mass="32520">MEEMLRADNITFSYTDDQHRAVDGLSLRVKRGEYVAVLGANGCGKSTLAKHFNAILLPQAGTVYVEDMSTADEDKLFDIRQKVGMVFQNPDNQIVATVVEEDVAFALENLGVPPAEMRARVDEAMQMAGIYKYREKGPHKLSGGQKQRVAIAGVIAMRPDCLVLDEATAMLDPIGREKVMRTVHRLNDDYGITVVQITHYMEEAATADRVVVMSAGRVVMEGTPKEVFRNVEELRALHLDVPQAAELCHALTAAGCPMADDIIDVEECAAALYELLTGKKAPGAAQEKAEEVSACPQS</sequence>
<dbReference type="AlphaFoldDB" id="A0A0W7TVZ8"/>
<evidence type="ECO:0000256" key="2">
    <source>
        <dbReference type="ARBA" id="ARBA00005417"/>
    </source>
</evidence>
<dbReference type="SUPFAM" id="SSF52540">
    <property type="entry name" value="P-loop containing nucleoside triphosphate hydrolases"/>
    <property type="match status" value="1"/>
</dbReference>
<dbReference type="Gene3D" id="3.40.50.300">
    <property type="entry name" value="P-loop containing nucleotide triphosphate hydrolases"/>
    <property type="match status" value="1"/>
</dbReference>
<reference evidence="11 15" key="3">
    <citation type="submission" date="2019-08" db="EMBL/GenBank/DDBJ databases">
        <title>In-depth cultivation of the pig gut microbiome towards novel bacterial diversity and tailored functional studies.</title>
        <authorList>
            <person name="Wylensek D."/>
            <person name="Hitch T.C.A."/>
            <person name="Clavel T."/>
        </authorList>
    </citation>
    <scope>NUCLEOTIDE SEQUENCE [LARGE SCALE GENOMIC DNA]</scope>
    <source>
        <strain evidence="11 15">WCA3-601-WT-6J</strain>
    </source>
</reference>
<dbReference type="InterPro" id="IPR027417">
    <property type="entry name" value="P-loop_NTPase"/>
</dbReference>
<organism evidence="10 14">
    <name type="scientific">Ruthenibacterium lactatiformans</name>
    <dbReference type="NCBI Taxonomy" id="1550024"/>
    <lineage>
        <taxon>Bacteria</taxon>
        <taxon>Bacillati</taxon>
        <taxon>Bacillota</taxon>
        <taxon>Clostridia</taxon>
        <taxon>Eubacteriales</taxon>
        <taxon>Oscillospiraceae</taxon>
        <taxon>Ruthenibacterium</taxon>
    </lineage>
</organism>
<keyword evidence="5" id="KW-0547">Nucleotide-binding</keyword>
<evidence type="ECO:0000256" key="3">
    <source>
        <dbReference type="ARBA" id="ARBA00022448"/>
    </source>
</evidence>